<evidence type="ECO:0000313" key="11">
    <source>
        <dbReference type="Proteomes" id="UP001283361"/>
    </source>
</evidence>
<feature type="compositionally biased region" description="Polar residues" evidence="8">
    <location>
        <begin position="161"/>
        <end position="191"/>
    </location>
</feature>
<feature type="region of interest" description="Disordered" evidence="8">
    <location>
        <begin position="1127"/>
        <end position="1200"/>
    </location>
</feature>
<proteinExistence type="predicted"/>
<evidence type="ECO:0000259" key="9">
    <source>
        <dbReference type="PROSITE" id="PS50157"/>
    </source>
</evidence>
<feature type="compositionally biased region" description="Polar residues" evidence="8">
    <location>
        <begin position="1151"/>
        <end position="1162"/>
    </location>
</feature>
<evidence type="ECO:0000256" key="4">
    <source>
        <dbReference type="ARBA" id="ARBA00022771"/>
    </source>
</evidence>
<gene>
    <name evidence="10" type="ORF">RRG08_000973</name>
</gene>
<evidence type="ECO:0000256" key="2">
    <source>
        <dbReference type="ARBA" id="ARBA00022723"/>
    </source>
</evidence>
<dbReference type="Pfam" id="PF00096">
    <property type="entry name" value="zf-C2H2"/>
    <property type="match status" value="2"/>
</dbReference>
<keyword evidence="2" id="KW-0479">Metal-binding</keyword>
<dbReference type="PROSITE" id="PS50157">
    <property type="entry name" value="ZINC_FINGER_C2H2_2"/>
    <property type="match status" value="3"/>
</dbReference>
<dbReference type="GO" id="GO:0000978">
    <property type="term" value="F:RNA polymerase II cis-regulatory region sequence-specific DNA binding"/>
    <property type="evidence" value="ECO:0007669"/>
    <property type="project" value="TreeGrafter"/>
</dbReference>
<feature type="compositionally biased region" description="Low complexity" evidence="8">
    <location>
        <begin position="247"/>
        <end position="261"/>
    </location>
</feature>
<feature type="domain" description="C2H2-type" evidence="9">
    <location>
        <begin position="1229"/>
        <end position="1256"/>
    </location>
</feature>
<feature type="compositionally biased region" description="Polar residues" evidence="8">
    <location>
        <begin position="1133"/>
        <end position="1142"/>
    </location>
</feature>
<evidence type="ECO:0000256" key="7">
    <source>
        <dbReference type="PROSITE-ProRule" id="PRU00042"/>
    </source>
</evidence>
<dbReference type="FunFam" id="3.30.160.60:FF:000112">
    <property type="entry name" value="Mds1 and evi1 complex locus protein"/>
    <property type="match status" value="1"/>
</dbReference>
<keyword evidence="11" id="KW-1185">Reference proteome</keyword>
<dbReference type="SMART" id="SM00355">
    <property type="entry name" value="ZnF_C2H2"/>
    <property type="match status" value="4"/>
</dbReference>
<sequence length="1385" mass="154198">MHISIQEAANPQQTEQQAMPRALLLKRSASHRKSSRTGFSSDLQKVEDATCSLPSPTFGPPGPQPAILPSEACDTTNQFLRSPQADFFRSKKCTPGLSISPRRKIYSIQATSSNSEADLNNNEVLDQSLLILQEIQNPKGHYQAHFSSCYDDGEKLRQGSIKTSDFNMPSRGNRSSPMTTSPSELSRTSPCSPHVQGVVPTVSAATYGIRTFCHQDQIVPAAEQPQLLHSCRQTSVLVGSFLMPQTTLPSSSSPPSMQLLQPSPPSPATDGNLSRIKLGHSEQRRHEARDASVTRNFIPTHPSQICRIETKQICEQSPLDNFRLNYIDQQRNLIHTESSGACDRSTSGLFQPYRETLCDSEKQDTRTCNIFSRYQLHNSLQSETHAASAKNTGIITSNSSPGLAFEGCLSSHQYHTPSTSYSKIEATTPKDWYQNEPADPEGGSKWYQAQNSKTRNAHRYPHGPGSRSRELQERVLFHHHKAVAPSRSGSSAFESRQATSSDLPAIPFSMRRLDEEAQRKERLSAKNCGIISHHNDVCSHTRSPTFSSTTGMSERELAGEVALSHTKPLTTAINSARDSHVCNNIALCNMQHMSPQQEPVSSQRTLVNNRFRIKRPWSPLDEPLKDTGSTTPDSTDEPIGCLRRHSEGAVYLAQFRRPHKSLREMPSDTDRFLKPSHSNLIKNRHEDFNFSSQLFASSSLSPGQEKSRDQIIFPARNQYEFSHEQFKGNHMEGNLCVSHDDSSPKASLEKQESTTSITAVHNTPSESSKPHGVNECPPPPPKCPKTSDRHRSYRAKDVKALLSSEQRHPKSRTRRRLLELDQSDAELETSDGCLKESSEPQEIARPPVSGNSPIFVDRTLHRRHNPSSVPLSTIEKQAASRNPKRYGDISAVVQSEKSETGLHLSYSTEASNTLTARPRDSSPEHGLRFLTSNNNYMHTSHSKLNSIDDSNDSFSLIHTDGCKRQTRICQSHINPHYVCHERRKNQISPQSHDTLAVESMIAASSKMHSPVVTDNHHSPIALTELPVSSLPHTEQRPPRLSNEFHPLHSPPPLLIPISMAKTDQYPEGGISKVRPEIPQLYLPSPNAELSAHYTAGTATAADSGTSPDVFPPPLLVFSSHLLSHSGHGAVNNKPGTNQTLSPPLTRGDMIVTSTSLTSQQPELVNGGFGVRNPLFEPKKTNTVRGRRSKGQQSASDKETKPKCHICDRTFDLQRHLNRHLKNHSTYKRYLCRICGKGFNDTFDLKRHTRTHTGVRPYKCQHCGKAFTQRCSLESHTRKVHVQAVSFAPKQRRPKLYVCEDCGNTTEDPAAHFLHIKSQHPHSAVLNKYYDKRHFKFEDTTIPKLLSQCAGTLDIPSQPPLVSPKGNMSVTGVYDPGKNTKERRMS</sequence>
<evidence type="ECO:0000256" key="5">
    <source>
        <dbReference type="ARBA" id="ARBA00022833"/>
    </source>
</evidence>
<feature type="domain" description="C2H2-type" evidence="9">
    <location>
        <begin position="1201"/>
        <end position="1228"/>
    </location>
</feature>
<evidence type="ECO:0000256" key="3">
    <source>
        <dbReference type="ARBA" id="ARBA00022737"/>
    </source>
</evidence>
<dbReference type="InterPro" id="IPR036236">
    <property type="entry name" value="Znf_C2H2_sf"/>
</dbReference>
<keyword evidence="4 7" id="KW-0863">Zinc-finger</keyword>
<name>A0AAE1AFQ7_9GAST</name>
<protein>
    <recommendedName>
        <fullName evidence="9">C2H2-type domain-containing protein</fullName>
    </recommendedName>
</protein>
<comment type="caution">
    <text evidence="10">The sequence shown here is derived from an EMBL/GenBank/DDBJ whole genome shotgun (WGS) entry which is preliminary data.</text>
</comment>
<feature type="region of interest" description="Disordered" evidence="8">
    <location>
        <begin position="161"/>
        <end position="193"/>
    </location>
</feature>
<dbReference type="GO" id="GO:0000981">
    <property type="term" value="F:DNA-binding transcription factor activity, RNA polymerase II-specific"/>
    <property type="evidence" value="ECO:0007669"/>
    <property type="project" value="TreeGrafter"/>
</dbReference>
<feature type="compositionally biased region" description="Polar residues" evidence="8">
    <location>
        <begin position="753"/>
        <end position="767"/>
    </location>
</feature>
<feature type="compositionally biased region" description="Basic and acidic residues" evidence="8">
    <location>
        <begin position="785"/>
        <end position="799"/>
    </location>
</feature>
<feature type="region of interest" description="Disordered" evidence="8">
    <location>
        <begin position="247"/>
        <end position="272"/>
    </location>
</feature>
<comment type="subcellular location">
    <subcellularLocation>
        <location evidence="1">Nucleus</location>
    </subcellularLocation>
</comment>
<evidence type="ECO:0000256" key="6">
    <source>
        <dbReference type="ARBA" id="ARBA00023242"/>
    </source>
</evidence>
<evidence type="ECO:0000256" key="1">
    <source>
        <dbReference type="ARBA" id="ARBA00004123"/>
    </source>
</evidence>
<reference evidence="10" key="1">
    <citation type="journal article" date="2023" name="G3 (Bethesda)">
        <title>A reference genome for the long-term kleptoplast-retaining sea slug Elysia crispata morphotype clarki.</title>
        <authorList>
            <person name="Eastman K.E."/>
            <person name="Pendleton A.L."/>
            <person name="Shaikh M.A."/>
            <person name="Suttiyut T."/>
            <person name="Ogas R."/>
            <person name="Tomko P."/>
            <person name="Gavelis G."/>
            <person name="Widhalm J.R."/>
            <person name="Wisecaver J.H."/>
        </authorList>
    </citation>
    <scope>NUCLEOTIDE SEQUENCE</scope>
    <source>
        <strain evidence="10">ECLA1</strain>
    </source>
</reference>
<organism evidence="10 11">
    <name type="scientific">Elysia crispata</name>
    <name type="common">lettuce slug</name>
    <dbReference type="NCBI Taxonomy" id="231223"/>
    <lineage>
        <taxon>Eukaryota</taxon>
        <taxon>Metazoa</taxon>
        <taxon>Spiralia</taxon>
        <taxon>Lophotrochozoa</taxon>
        <taxon>Mollusca</taxon>
        <taxon>Gastropoda</taxon>
        <taxon>Heterobranchia</taxon>
        <taxon>Euthyneura</taxon>
        <taxon>Panpulmonata</taxon>
        <taxon>Sacoglossa</taxon>
        <taxon>Placobranchoidea</taxon>
        <taxon>Plakobranchidae</taxon>
        <taxon>Elysia</taxon>
    </lineage>
</organism>
<dbReference type="InterPro" id="IPR013087">
    <property type="entry name" value="Znf_C2H2_type"/>
</dbReference>
<dbReference type="PROSITE" id="PS00028">
    <property type="entry name" value="ZINC_FINGER_C2H2_1"/>
    <property type="match status" value="3"/>
</dbReference>
<accession>A0AAE1AFQ7</accession>
<dbReference type="SUPFAM" id="SSF57667">
    <property type="entry name" value="beta-beta-alpha zinc fingers"/>
    <property type="match status" value="1"/>
</dbReference>
<dbReference type="GO" id="GO:0008270">
    <property type="term" value="F:zinc ion binding"/>
    <property type="evidence" value="ECO:0007669"/>
    <property type="project" value="UniProtKB-KW"/>
</dbReference>
<keyword evidence="6" id="KW-0539">Nucleus</keyword>
<feature type="region of interest" description="Disordered" evidence="8">
    <location>
        <begin position="907"/>
        <end position="927"/>
    </location>
</feature>
<dbReference type="PANTHER" id="PTHR10032">
    <property type="entry name" value="ZINC FINGER PROTEIN WITH KRAB AND SCAN DOMAINS"/>
    <property type="match status" value="1"/>
</dbReference>
<keyword evidence="5" id="KW-0862">Zinc</keyword>
<dbReference type="PANTHER" id="PTHR10032:SF271">
    <property type="entry name" value="RH12261P-RELATED"/>
    <property type="match status" value="1"/>
</dbReference>
<dbReference type="Proteomes" id="UP001283361">
    <property type="component" value="Unassembled WGS sequence"/>
</dbReference>
<feature type="domain" description="C2H2-type" evidence="9">
    <location>
        <begin position="1257"/>
        <end position="1285"/>
    </location>
</feature>
<dbReference type="Gene3D" id="3.30.160.60">
    <property type="entry name" value="Classic Zinc Finger"/>
    <property type="match status" value="2"/>
</dbReference>
<dbReference type="FunFam" id="3.30.160.60:FF:000452">
    <property type="entry name" value="Transcription factor Ovo-like 2"/>
    <property type="match status" value="1"/>
</dbReference>
<keyword evidence="3" id="KW-0677">Repeat</keyword>
<feature type="region of interest" description="Disordered" evidence="8">
    <location>
        <begin position="732"/>
        <end position="852"/>
    </location>
</feature>
<feature type="region of interest" description="Disordered" evidence="8">
    <location>
        <begin position="1356"/>
        <end position="1385"/>
    </location>
</feature>
<dbReference type="InterPro" id="IPR027756">
    <property type="entry name" value="Ovo-like"/>
</dbReference>
<dbReference type="GO" id="GO:0009913">
    <property type="term" value="P:epidermal cell differentiation"/>
    <property type="evidence" value="ECO:0007669"/>
    <property type="project" value="TreeGrafter"/>
</dbReference>
<evidence type="ECO:0000256" key="8">
    <source>
        <dbReference type="SAM" id="MobiDB-lite"/>
    </source>
</evidence>
<dbReference type="GO" id="GO:0005634">
    <property type="term" value="C:nucleus"/>
    <property type="evidence" value="ECO:0007669"/>
    <property type="project" value="UniProtKB-SubCell"/>
</dbReference>
<feature type="compositionally biased region" description="Basic and acidic residues" evidence="8">
    <location>
        <begin position="917"/>
        <end position="927"/>
    </location>
</feature>
<dbReference type="EMBL" id="JAWDGP010001945">
    <property type="protein sequence ID" value="KAK3786768.1"/>
    <property type="molecule type" value="Genomic_DNA"/>
</dbReference>
<evidence type="ECO:0000313" key="10">
    <source>
        <dbReference type="EMBL" id="KAK3786768.1"/>
    </source>
</evidence>
<feature type="compositionally biased region" description="Basic and acidic residues" evidence="8">
    <location>
        <begin position="738"/>
        <end position="752"/>
    </location>
</feature>
<feature type="region of interest" description="Disordered" evidence="8">
    <location>
        <begin position="617"/>
        <end position="639"/>
    </location>
</feature>